<accession>A0A916WNZ4</accession>
<dbReference type="GO" id="GO:0009758">
    <property type="term" value="P:carbohydrate utilization"/>
    <property type="evidence" value="ECO:0007669"/>
    <property type="project" value="InterPro"/>
</dbReference>
<comment type="similarity">
    <text evidence="1 4">Belongs to the glycosyl hydrolase 68 family.</text>
</comment>
<name>A0A916WNZ4_9SPHN</name>
<dbReference type="Proteomes" id="UP000623067">
    <property type="component" value="Unassembled WGS sequence"/>
</dbReference>
<keyword evidence="6" id="KW-1185">Reference proteome</keyword>
<dbReference type="Gene3D" id="2.115.10.20">
    <property type="entry name" value="Glycosyl hydrolase domain, family 43"/>
    <property type="match status" value="1"/>
</dbReference>
<dbReference type="CDD" id="cd08997">
    <property type="entry name" value="GH68"/>
    <property type="match status" value="1"/>
</dbReference>
<evidence type="ECO:0000256" key="4">
    <source>
        <dbReference type="RuleBase" id="RU361220"/>
    </source>
</evidence>
<organism evidence="5 6">
    <name type="scientific">Sphingomonas metalli</name>
    <dbReference type="NCBI Taxonomy" id="1779358"/>
    <lineage>
        <taxon>Bacteria</taxon>
        <taxon>Pseudomonadati</taxon>
        <taxon>Pseudomonadota</taxon>
        <taxon>Alphaproteobacteria</taxon>
        <taxon>Sphingomonadales</taxon>
        <taxon>Sphingomonadaceae</taxon>
        <taxon>Sphingomonas</taxon>
    </lineage>
</organism>
<feature type="binding site" evidence="2">
    <location>
        <begin position="243"/>
        <end position="245"/>
    </location>
    <ligand>
        <name>substrate</name>
    </ligand>
</feature>
<protein>
    <submittedName>
        <fullName evidence="5">Levansucrase</fullName>
    </submittedName>
</protein>
<dbReference type="GO" id="GO:0050053">
    <property type="term" value="F:levansucrase activity"/>
    <property type="evidence" value="ECO:0007669"/>
    <property type="project" value="InterPro"/>
</dbReference>
<reference evidence="5" key="2">
    <citation type="submission" date="2020-09" db="EMBL/GenBank/DDBJ databases">
        <authorList>
            <person name="Sun Q."/>
            <person name="Zhou Y."/>
        </authorList>
    </citation>
    <scope>NUCLEOTIDE SEQUENCE</scope>
    <source>
        <strain evidence="5">CGMCC 1.15330</strain>
    </source>
</reference>
<gene>
    <name evidence="5" type="ORF">GCM10011380_07830</name>
</gene>
<evidence type="ECO:0000256" key="1">
    <source>
        <dbReference type="ARBA" id="ARBA00006775"/>
    </source>
</evidence>
<comment type="caution">
    <text evidence="5">The sequence shown here is derived from an EMBL/GenBank/DDBJ whole genome shotgun (WGS) entry which is preliminary data.</text>
</comment>
<feature type="site" description="Transition state stabilizer" evidence="3">
    <location>
        <position position="187"/>
    </location>
</feature>
<evidence type="ECO:0000313" key="6">
    <source>
        <dbReference type="Proteomes" id="UP000623067"/>
    </source>
</evidence>
<dbReference type="AlphaFoldDB" id="A0A916WNZ4"/>
<sequence length="374" mass="40282">MTAWTRQQAAAAATTPDARLPVIGVGDVAPIDPARDLWDMWQIMRADGSTAIVDGRQWWFFLAVPRAADPEARHDAARIRLYSRGADGWRDHGAAFPDGFSPGSREWSGSAVLADDAAALTMHFTAAGWRTGGPRFAQRLFETCGRFDHGRLSGWSEPVETARADGLSYRVADDDVPTDDRIKGFRDPGYFRDPATGREHILFTGSAPGVADVHDGVIGLATRGADGWALRPPIVTAIGVNSELERPHIVVRDGLYYLFWSTQAKRFAPGIGAPTGLYGMVAEAIDGPWRPINGSGLVAGNPAAEPFQAYCWWVTGEGEVISFVDYWGLDGGTPAHGIGYRRERFGGTAAPVFRLAFAGDTVRIAAVATANRAA</sequence>
<evidence type="ECO:0000256" key="2">
    <source>
        <dbReference type="PIRSR" id="PIRSR603469-2"/>
    </source>
</evidence>
<dbReference type="SUPFAM" id="SSF75005">
    <property type="entry name" value="Arabinanase/levansucrase/invertase"/>
    <property type="match status" value="1"/>
</dbReference>
<dbReference type="EMBL" id="BMIH01000001">
    <property type="protein sequence ID" value="GGB20672.1"/>
    <property type="molecule type" value="Genomic_DNA"/>
</dbReference>
<dbReference type="Pfam" id="PF02435">
    <property type="entry name" value="Glyco_hydro_68"/>
    <property type="match status" value="2"/>
</dbReference>
<reference evidence="5" key="1">
    <citation type="journal article" date="2014" name="Int. J. Syst. Evol. Microbiol.">
        <title>Complete genome sequence of Corynebacterium casei LMG S-19264T (=DSM 44701T), isolated from a smear-ripened cheese.</title>
        <authorList>
            <consortium name="US DOE Joint Genome Institute (JGI-PGF)"/>
            <person name="Walter F."/>
            <person name="Albersmeier A."/>
            <person name="Kalinowski J."/>
            <person name="Ruckert C."/>
        </authorList>
    </citation>
    <scope>NUCLEOTIDE SEQUENCE</scope>
    <source>
        <strain evidence="5">CGMCC 1.15330</strain>
    </source>
</reference>
<evidence type="ECO:0000313" key="5">
    <source>
        <dbReference type="EMBL" id="GGB20672.1"/>
    </source>
</evidence>
<proteinExistence type="inferred from homology"/>
<dbReference type="InterPro" id="IPR023296">
    <property type="entry name" value="Glyco_hydro_beta-prop_sf"/>
</dbReference>
<dbReference type="InterPro" id="IPR003469">
    <property type="entry name" value="Glyco_hydro_68"/>
</dbReference>
<evidence type="ECO:0000256" key="3">
    <source>
        <dbReference type="PIRSR" id="PIRSR603469-4"/>
    </source>
</evidence>